<dbReference type="PANTHER" id="PTHR13398:SF0">
    <property type="entry name" value="GDP-FUCOSE PROTEIN O-FUCOSYLTRANSFERASE 2"/>
    <property type="match status" value="1"/>
</dbReference>
<accession>A0AAV1L1G1</accession>
<evidence type="ECO:0000259" key="13">
    <source>
        <dbReference type="PROSITE" id="PS50878"/>
    </source>
</evidence>
<dbReference type="GO" id="GO:0071897">
    <property type="term" value="P:DNA biosynthetic process"/>
    <property type="evidence" value="ECO:0007669"/>
    <property type="project" value="UniProtKB-ARBA"/>
</dbReference>
<keyword evidence="15" id="KW-1185">Reference proteome</keyword>
<evidence type="ECO:0000256" key="5">
    <source>
        <dbReference type="ARBA" id="ARBA00022824"/>
    </source>
</evidence>
<gene>
    <name evidence="14" type="ORF">PARMNEM_LOCUS8610</name>
</gene>
<comment type="catalytic activity">
    <reaction evidence="12">
        <text>L-seryl-[protein] + GDP-beta-L-fucose = 3-O-(alpha-L-fucosyl)-L-seryl-[protein] + GDP + H(+)</text>
        <dbReference type="Rhea" id="RHEA:63644"/>
        <dbReference type="Rhea" id="RHEA-COMP:9863"/>
        <dbReference type="Rhea" id="RHEA-COMP:17914"/>
        <dbReference type="ChEBI" id="CHEBI:15378"/>
        <dbReference type="ChEBI" id="CHEBI:29999"/>
        <dbReference type="ChEBI" id="CHEBI:57273"/>
        <dbReference type="ChEBI" id="CHEBI:58189"/>
        <dbReference type="ChEBI" id="CHEBI:189632"/>
        <dbReference type="EC" id="2.4.1.221"/>
    </reaction>
    <physiologicalReaction direction="left-to-right" evidence="12">
        <dbReference type="Rhea" id="RHEA:63645"/>
    </physiologicalReaction>
</comment>
<reference evidence="14 15" key="1">
    <citation type="submission" date="2023-11" db="EMBL/GenBank/DDBJ databases">
        <authorList>
            <person name="Hedman E."/>
            <person name="Englund M."/>
            <person name="Stromberg M."/>
            <person name="Nyberg Akerstrom W."/>
            <person name="Nylinder S."/>
            <person name="Jareborg N."/>
            <person name="Kallberg Y."/>
            <person name="Kronander E."/>
        </authorList>
    </citation>
    <scope>NUCLEOTIDE SEQUENCE [LARGE SCALE GENOMIC DNA]</scope>
</reference>
<dbReference type="CDD" id="cd01650">
    <property type="entry name" value="RT_nLTR_like"/>
    <property type="match status" value="1"/>
</dbReference>
<evidence type="ECO:0000256" key="8">
    <source>
        <dbReference type="ARBA" id="ARBA00025803"/>
    </source>
</evidence>
<evidence type="ECO:0000256" key="2">
    <source>
        <dbReference type="ARBA" id="ARBA00004922"/>
    </source>
</evidence>
<evidence type="ECO:0000256" key="1">
    <source>
        <dbReference type="ARBA" id="ARBA00004240"/>
    </source>
</evidence>
<dbReference type="Gene3D" id="3.40.50.11340">
    <property type="match status" value="1"/>
</dbReference>
<name>A0AAV1L1G1_9NEOP</name>
<evidence type="ECO:0000256" key="11">
    <source>
        <dbReference type="ARBA" id="ARBA00047273"/>
    </source>
</evidence>
<dbReference type="GO" id="GO:0006004">
    <property type="term" value="P:fucose metabolic process"/>
    <property type="evidence" value="ECO:0007669"/>
    <property type="project" value="UniProtKB-KW"/>
</dbReference>
<evidence type="ECO:0000256" key="12">
    <source>
        <dbReference type="ARBA" id="ARBA00048647"/>
    </source>
</evidence>
<protein>
    <recommendedName>
        <fullName evidence="9">GDP-fucose protein O-fucosyltransferase 2</fullName>
        <ecNumber evidence="3">2.4.1.221</ecNumber>
    </recommendedName>
    <alternativeName>
        <fullName evidence="10">Peptide-O-fucosyltransferase 2</fullName>
    </alternativeName>
</protein>
<dbReference type="CDD" id="cd11298">
    <property type="entry name" value="O-FucT-2"/>
    <property type="match status" value="1"/>
</dbReference>
<keyword evidence="4" id="KW-0808">Transferase</keyword>
<sequence>MSRAQNGCRGGGRGTKEPLLIDAVIGKVVKRNHRNLSAAWIDYKKAFDSVPHTWLKRVLELYKVNCTVRDVLGRCMGQWSTILCHLGERMTAAENHIRIRRGIFQGDCLSPIWFCLSLNPLSTLLEGSGRGFQLRKGGTKVTHLFYMDDLKLFASSRSHLMELLNITCEFSNSIRMELGTYKCAVLHVERGRVANSEGIDLSMPINIRTHSEAETYRYLDMSQIIGVDEAGMKQSVCDVFYARLTKVLNSLLSGANKTHAYNGSIMPVLMYTFGMLRWTQTDLNALDRKHIANLQFKGGFKPIMTYKNKKFSRTEAADAFAHYFSSVFLPNNPILDPNQVCTANIVPHGGYVNIRNFTLSEVKAAEQNLEQGFCDISSNSCENIKSNQKFLFYDVNPPEGFNLRRDVYMRFAIMLAEAQKIGKGFSWRLVLPPWHRLYHWKSETSASTPIPWSVFFDIDSLKSYAPVVELHEVFSKTTDELLEIDRLYVLHNFEDAFENGVFKEKWEITQDCNYVDRFWGYRNVTVKEIVCVKFQGKISKLWELVALHPLDRSVMFSHGEIPLHDSYGTKSYWDCRKSMKFNKDLTRTAKNFISQFLSCKTEKCSTYISIHWRRQDFARSRQRDIPSLQGTIKQIHKAIENYVPNIEKVFIASDASTTEIKELERGLQVLGYKVYYYVPSKSDLARYKDGGVAIIDQIICSHAAYFIGTHESTFTYRIQEEREILGFNSSTTFNRLCPHTGKCEKPSMWTIVN</sequence>
<dbReference type="GO" id="GO:0005783">
    <property type="term" value="C:endoplasmic reticulum"/>
    <property type="evidence" value="ECO:0007669"/>
    <property type="project" value="UniProtKB-SubCell"/>
</dbReference>
<dbReference type="InterPro" id="IPR043502">
    <property type="entry name" value="DNA/RNA_pol_sf"/>
</dbReference>
<proteinExistence type="inferred from homology"/>
<dbReference type="PANTHER" id="PTHR13398">
    <property type="entry name" value="GDP-FUCOSE PROTEIN O-FUCOSYLTRANSFERASE 2"/>
    <property type="match status" value="1"/>
</dbReference>
<dbReference type="EC" id="2.4.1.221" evidence="3"/>
<evidence type="ECO:0000256" key="3">
    <source>
        <dbReference type="ARBA" id="ARBA00012196"/>
    </source>
</evidence>
<dbReference type="InterPro" id="IPR045130">
    <property type="entry name" value="OFUT2-like"/>
</dbReference>
<evidence type="ECO:0000256" key="7">
    <source>
        <dbReference type="ARBA" id="ARBA00023277"/>
    </source>
</evidence>
<dbReference type="Pfam" id="PF00078">
    <property type="entry name" value="RVT_1"/>
    <property type="match status" value="1"/>
</dbReference>
<evidence type="ECO:0000256" key="4">
    <source>
        <dbReference type="ARBA" id="ARBA00022679"/>
    </source>
</evidence>
<comment type="catalytic activity">
    <reaction evidence="11">
        <text>L-threonyl-[protein] + GDP-beta-L-fucose = 3-O-(alpha-L-fucosyl)-L-threonyl-[protein] + GDP + H(+)</text>
        <dbReference type="Rhea" id="RHEA:70491"/>
        <dbReference type="Rhea" id="RHEA-COMP:11060"/>
        <dbReference type="Rhea" id="RHEA-COMP:17915"/>
        <dbReference type="ChEBI" id="CHEBI:15378"/>
        <dbReference type="ChEBI" id="CHEBI:30013"/>
        <dbReference type="ChEBI" id="CHEBI:57273"/>
        <dbReference type="ChEBI" id="CHEBI:58189"/>
        <dbReference type="ChEBI" id="CHEBI:189631"/>
        <dbReference type="EC" id="2.4.1.221"/>
    </reaction>
    <physiologicalReaction direction="left-to-right" evidence="11">
        <dbReference type="Rhea" id="RHEA:70492"/>
    </physiologicalReaction>
</comment>
<evidence type="ECO:0000256" key="10">
    <source>
        <dbReference type="ARBA" id="ARBA00033083"/>
    </source>
</evidence>
<evidence type="ECO:0000313" key="15">
    <source>
        <dbReference type="Proteomes" id="UP001314205"/>
    </source>
</evidence>
<dbReference type="InterPro" id="IPR019378">
    <property type="entry name" value="GDP-Fuc_O-FucTrfase"/>
</dbReference>
<comment type="subcellular location">
    <subcellularLocation>
        <location evidence="1">Endoplasmic reticulum</location>
    </subcellularLocation>
</comment>
<feature type="domain" description="Reverse transcriptase" evidence="13">
    <location>
        <begin position="1"/>
        <end position="201"/>
    </location>
</feature>
<dbReference type="GO" id="GO:0046922">
    <property type="term" value="F:peptide-O-fucosyltransferase activity"/>
    <property type="evidence" value="ECO:0007669"/>
    <property type="project" value="UniProtKB-EC"/>
</dbReference>
<dbReference type="PROSITE" id="PS50878">
    <property type="entry name" value="RT_POL"/>
    <property type="match status" value="1"/>
</dbReference>
<dbReference type="Proteomes" id="UP001314205">
    <property type="component" value="Unassembled WGS sequence"/>
</dbReference>
<dbReference type="EMBL" id="CAVLGL010000082">
    <property type="protein sequence ID" value="CAK1587904.1"/>
    <property type="molecule type" value="Genomic_DNA"/>
</dbReference>
<keyword evidence="6" id="KW-0294">Fucose metabolism</keyword>
<evidence type="ECO:0000256" key="9">
    <source>
        <dbReference type="ARBA" id="ARBA00026232"/>
    </source>
</evidence>
<dbReference type="Pfam" id="PF10250">
    <property type="entry name" value="O-FucT"/>
    <property type="match status" value="1"/>
</dbReference>
<dbReference type="Gene3D" id="3.40.50.11350">
    <property type="match status" value="1"/>
</dbReference>
<comment type="pathway">
    <text evidence="2">Protein modification; protein glycosylation.</text>
</comment>
<evidence type="ECO:0000313" key="14">
    <source>
        <dbReference type="EMBL" id="CAK1587904.1"/>
    </source>
</evidence>
<keyword evidence="5" id="KW-0256">Endoplasmic reticulum</keyword>
<dbReference type="SUPFAM" id="SSF56672">
    <property type="entry name" value="DNA/RNA polymerases"/>
    <property type="match status" value="1"/>
</dbReference>
<comment type="similarity">
    <text evidence="8">Belongs to the glycosyltransferase 68 family.</text>
</comment>
<comment type="caution">
    <text evidence="14">The sequence shown here is derived from an EMBL/GenBank/DDBJ whole genome shotgun (WGS) entry which is preliminary data.</text>
</comment>
<dbReference type="InterPro" id="IPR000477">
    <property type="entry name" value="RT_dom"/>
</dbReference>
<organism evidence="14 15">
    <name type="scientific">Parnassius mnemosyne</name>
    <name type="common">clouded apollo</name>
    <dbReference type="NCBI Taxonomy" id="213953"/>
    <lineage>
        <taxon>Eukaryota</taxon>
        <taxon>Metazoa</taxon>
        <taxon>Ecdysozoa</taxon>
        <taxon>Arthropoda</taxon>
        <taxon>Hexapoda</taxon>
        <taxon>Insecta</taxon>
        <taxon>Pterygota</taxon>
        <taxon>Neoptera</taxon>
        <taxon>Endopterygota</taxon>
        <taxon>Lepidoptera</taxon>
        <taxon>Glossata</taxon>
        <taxon>Ditrysia</taxon>
        <taxon>Papilionoidea</taxon>
        <taxon>Papilionidae</taxon>
        <taxon>Parnassiinae</taxon>
        <taxon>Parnassini</taxon>
        <taxon>Parnassius</taxon>
        <taxon>Driopa</taxon>
    </lineage>
</organism>
<keyword evidence="7" id="KW-0119">Carbohydrate metabolism</keyword>
<dbReference type="AlphaFoldDB" id="A0AAV1L1G1"/>
<evidence type="ECO:0000256" key="6">
    <source>
        <dbReference type="ARBA" id="ARBA00023253"/>
    </source>
</evidence>